<proteinExistence type="predicted"/>
<protein>
    <recommendedName>
        <fullName evidence="9">Major facilitator superfamily (MFS) profile domain-containing protein</fullName>
    </recommendedName>
</protein>
<dbReference type="InterPro" id="IPR011701">
    <property type="entry name" value="MFS"/>
</dbReference>
<evidence type="ECO:0000256" key="5">
    <source>
        <dbReference type="ARBA" id="ARBA00023136"/>
    </source>
</evidence>
<evidence type="ECO:0000313" key="7">
    <source>
        <dbReference type="EMBL" id="KAL1873867.1"/>
    </source>
</evidence>
<evidence type="ECO:0008006" key="9">
    <source>
        <dbReference type="Google" id="ProtNLM"/>
    </source>
</evidence>
<feature type="transmembrane region" description="Helical" evidence="6">
    <location>
        <begin position="387"/>
        <end position="405"/>
    </location>
</feature>
<feature type="transmembrane region" description="Helical" evidence="6">
    <location>
        <begin position="267"/>
        <end position="290"/>
    </location>
</feature>
<feature type="transmembrane region" description="Helical" evidence="6">
    <location>
        <begin position="125"/>
        <end position="147"/>
    </location>
</feature>
<gene>
    <name evidence="7" type="ORF">Daus18300_003739</name>
</gene>
<feature type="transmembrane region" description="Helical" evidence="6">
    <location>
        <begin position="192"/>
        <end position="214"/>
    </location>
</feature>
<keyword evidence="3 6" id="KW-0812">Transmembrane</keyword>
<dbReference type="InterPro" id="IPR036259">
    <property type="entry name" value="MFS_trans_sf"/>
</dbReference>
<feature type="transmembrane region" description="Helical" evidence="6">
    <location>
        <begin position="330"/>
        <end position="349"/>
    </location>
</feature>
<dbReference type="PANTHER" id="PTHR43791:SF54">
    <property type="entry name" value="MAJOR FACILITATOR SUPERFAMILY (MFS) PROFILE DOMAIN-CONTAINING PROTEIN-RELATED"/>
    <property type="match status" value="1"/>
</dbReference>
<dbReference type="Pfam" id="PF07690">
    <property type="entry name" value="MFS_1"/>
    <property type="match status" value="1"/>
</dbReference>
<keyword evidence="8" id="KW-1185">Reference proteome</keyword>
<feature type="transmembrane region" description="Helical" evidence="6">
    <location>
        <begin position="355"/>
        <end position="375"/>
    </location>
</feature>
<dbReference type="Proteomes" id="UP001583177">
    <property type="component" value="Unassembled WGS sequence"/>
</dbReference>
<evidence type="ECO:0000256" key="1">
    <source>
        <dbReference type="ARBA" id="ARBA00004141"/>
    </source>
</evidence>
<feature type="transmembrane region" description="Helical" evidence="6">
    <location>
        <begin position="98"/>
        <end position="119"/>
    </location>
</feature>
<accession>A0ABR3XDW6</accession>
<sequence length="474" mass="52988">MDDKEVAVDTDAVSSDLELDKKLQWKRDLLLLPVLGVMYMLLFLDRTNIANARIEGLEAGLNMPPTGYSTALWIFYVPFVLAEVPSNLILISGKVKPNYFLGGQMFLLGILGMCQGLTATYQGLWAIRFFMGAFEVALPAGATYMLSMYYTKRESSIRFAWFLNFALAGPIFSGLLAYGIVNLDGAGGLQGWRWIFVIEGLMTIALACICTVLLPDFPQNAQSWFLKPEERDRLIDVLEASRGAETKGSAIDLIPLWKVLIDWRIHLFTWCFFCCDITASSIAAFAPTILTELGWKSTTAQLMSMPVWGSGIVGSLSATWLAARFNIRAPFVLGGICFQLVGWVIMYVYVPQAGVRYMALFFMSMGTFSQMPLLLGWLSANLRGRKFIAVGMAWMVGFGNCANFISSNIFVKWESPRYPTGFTSGLAFTVVGFGTALTMCALLFWKNKKRDAARELMSEEERELDDELHFKFVY</sequence>
<feature type="transmembrane region" description="Helical" evidence="6">
    <location>
        <begin position="159"/>
        <end position="180"/>
    </location>
</feature>
<evidence type="ECO:0000313" key="8">
    <source>
        <dbReference type="Proteomes" id="UP001583177"/>
    </source>
</evidence>
<evidence type="ECO:0000256" key="3">
    <source>
        <dbReference type="ARBA" id="ARBA00022692"/>
    </source>
</evidence>
<keyword evidence="5 6" id="KW-0472">Membrane</keyword>
<keyword evidence="2" id="KW-0813">Transport</keyword>
<comment type="caution">
    <text evidence="7">The sequence shown here is derived from an EMBL/GenBank/DDBJ whole genome shotgun (WGS) entry which is preliminary data.</text>
</comment>
<feature type="transmembrane region" description="Helical" evidence="6">
    <location>
        <begin position="70"/>
        <end position="91"/>
    </location>
</feature>
<feature type="transmembrane region" description="Helical" evidence="6">
    <location>
        <begin position="425"/>
        <end position="445"/>
    </location>
</feature>
<name>A0ABR3XDW6_9PEZI</name>
<organism evidence="7 8">
    <name type="scientific">Diaporthe australafricana</name>
    <dbReference type="NCBI Taxonomy" id="127596"/>
    <lineage>
        <taxon>Eukaryota</taxon>
        <taxon>Fungi</taxon>
        <taxon>Dikarya</taxon>
        <taxon>Ascomycota</taxon>
        <taxon>Pezizomycotina</taxon>
        <taxon>Sordariomycetes</taxon>
        <taxon>Sordariomycetidae</taxon>
        <taxon>Diaporthales</taxon>
        <taxon>Diaporthaceae</taxon>
        <taxon>Diaporthe</taxon>
    </lineage>
</organism>
<evidence type="ECO:0000256" key="2">
    <source>
        <dbReference type="ARBA" id="ARBA00022448"/>
    </source>
</evidence>
<evidence type="ECO:0000256" key="6">
    <source>
        <dbReference type="SAM" id="Phobius"/>
    </source>
</evidence>
<dbReference type="SUPFAM" id="SSF103473">
    <property type="entry name" value="MFS general substrate transporter"/>
    <property type="match status" value="1"/>
</dbReference>
<dbReference type="PANTHER" id="PTHR43791">
    <property type="entry name" value="PERMEASE-RELATED"/>
    <property type="match status" value="1"/>
</dbReference>
<evidence type="ECO:0000256" key="4">
    <source>
        <dbReference type="ARBA" id="ARBA00022989"/>
    </source>
</evidence>
<keyword evidence="4 6" id="KW-1133">Transmembrane helix</keyword>
<dbReference type="Gene3D" id="1.20.1250.20">
    <property type="entry name" value="MFS general substrate transporter like domains"/>
    <property type="match status" value="2"/>
</dbReference>
<dbReference type="EMBL" id="JAWRVE010000024">
    <property type="protein sequence ID" value="KAL1873867.1"/>
    <property type="molecule type" value="Genomic_DNA"/>
</dbReference>
<feature type="transmembrane region" description="Helical" evidence="6">
    <location>
        <begin position="29"/>
        <end position="50"/>
    </location>
</feature>
<feature type="transmembrane region" description="Helical" evidence="6">
    <location>
        <begin position="302"/>
        <end position="323"/>
    </location>
</feature>
<reference evidence="7 8" key="1">
    <citation type="journal article" date="2024" name="IMA Fungus">
        <title>IMA Genome - F19 : A genome assembly and annotation guide to empower mycologists, including annotated draft genome sequences of Ceratocystis pirilliformis, Diaporthe australafricana, Fusarium ophioides, Paecilomyces lecythidis, and Sporothrix stenoceras.</title>
        <authorList>
            <person name="Aylward J."/>
            <person name="Wilson A.M."/>
            <person name="Visagie C.M."/>
            <person name="Spraker J."/>
            <person name="Barnes I."/>
            <person name="Buitendag C."/>
            <person name="Ceriani C."/>
            <person name="Del Mar Angel L."/>
            <person name="du Plessis D."/>
            <person name="Fuchs T."/>
            <person name="Gasser K."/>
            <person name="Kramer D."/>
            <person name="Li W."/>
            <person name="Munsamy K."/>
            <person name="Piso A."/>
            <person name="Price J.L."/>
            <person name="Sonnekus B."/>
            <person name="Thomas C."/>
            <person name="van der Nest A."/>
            <person name="van Dijk A."/>
            <person name="van Heerden A."/>
            <person name="van Vuuren N."/>
            <person name="Yilmaz N."/>
            <person name="Duong T.A."/>
            <person name="van der Merwe N.A."/>
            <person name="Wingfield M.J."/>
            <person name="Wingfield B.D."/>
        </authorList>
    </citation>
    <scope>NUCLEOTIDE SEQUENCE [LARGE SCALE GENOMIC DNA]</scope>
    <source>
        <strain evidence="7 8">CMW 18300</strain>
    </source>
</reference>
<comment type="subcellular location">
    <subcellularLocation>
        <location evidence="1">Membrane</location>
        <topology evidence="1">Multi-pass membrane protein</topology>
    </subcellularLocation>
</comment>